<feature type="region of interest" description="Disordered" evidence="4">
    <location>
        <begin position="1"/>
        <end position="21"/>
    </location>
</feature>
<dbReference type="SUPFAM" id="SSF46938">
    <property type="entry name" value="CRAL/TRIO N-terminal domain"/>
    <property type="match status" value="1"/>
</dbReference>
<dbReference type="Pfam" id="PF25099">
    <property type="entry name" value="GOLD_PATL1_C"/>
    <property type="match status" value="1"/>
</dbReference>
<comment type="caution">
    <text evidence="6">The sequence shown here is derived from an EMBL/GenBank/DDBJ whole genome shotgun (WGS) entry which is preliminary data.</text>
</comment>
<dbReference type="PRINTS" id="PR00180">
    <property type="entry name" value="CRETINALDHBP"/>
</dbReference>
<evidence type="ECO:0000259" key="5">
    <source>
        <dbReference type="PROSITE" id="PS50191"/>
    </source>
</evidence>
<dbReference type="Pfam" id="PF03765">
    <property type="entry name" value="CRAL_TRIO_N"/>
    <property type="match status" value="1"/>
</dbReference>
<evidence type="ECO:0000256" key="2">
    <source>
        <dbReference type="ARBA" id="ARBA00022448"/>
    </source>
</evidence>
<dbReference type="GO" id="GO:0008289">
    <property type="term" value="F:lipid binding"/>
    <property type="evidence" value="ECO:0007669"/>
    <property type="project" value="InterPro"/>
</dbReference>
<sequence length="472" mass="54198">MDASNDSEPGSDLVTPLGDLRPSEKKALAEFRTKLEEAIITNRLFSKPAHRHHRHDKSKTRVANACSPDFCMLEPSPDKDEDLKNISLWGIPLLPSKGHEDTDAVLLKFLQAREFRVSEAFHMLRRTLRWRRGFGADDILLEDLELPELNSAAYMDGTDKYGHPICYNVYGVFRDKELYDKAFGNEERRERFVQWRIRLMEEGIKQLSFKQGGVGSMLQIIDLKNSLSHSMKELRSTTKKVVTILQDNYPEFAERTIFLNVSFRSYAYHALFSHFVSPRSRSKFIFARPSKVTETLLKFIAPEDLPVQYGGFKREEDEEFSAENGRVSEIIVRGSSAGTIEIPIIEPFYSFDMLIHITNEASYDQSISLSTNGVPTQQPGVTVVWDISVVGWEVSYKEEFVPDDEGSYNVLIRKEKKLDESSRNSFYISEPGKVVLTIENRTFKKKRVLYRSKSKPTIPLYNLLNQTNRPAV</sequence>
<evidence type="ECO:0000256" key="4">
    <source>
        <dbReference type="SAM" id="MobiDB-lite"/>
    </source>
</evidence>
<dbReference type="AlphaFoldDB" id="A0A199URZ0"/>
<dbReference type="CDD" id="cd00170">
    <property type="entry name" value="SEC14"/>
    <property type="match status" value="1"/>
</dbReference>
<dbReference type="InterPro" id="IPR056794">
    <property type="entry name" value="PATL1-6_C_GOLD"/>
</dbReference>
<dbReference type="Pfam" id="PF00650">
    <property type="entry name" value="CRAL_TRIO"/>
    <property type="match status" value="1"/>
</dbReference>
<name>A0A199URZ0_ANACO</name>
<evidence type="ECO:0000313" key="6">
    <source>
        <dbReference type="EMBL" id="OAY67390.1"/>
    </source>
</evidence>
<dbReference type="PANTHER" id="PTHR45932:SF2">
    <property type="entry name" value="PATELLIN-4"/>
    <property type="match status" value="1"/>
</dbReference>
<dbReference type="STRING" id="4615.A0A199URZ0"/>
<evidence type="ECO:0000313" key="7">
    <source>
        <dbReference type="Proteomes" id="UP000092600"/>
    </source>
</evidence>
<organism evidence="6 7">
    <name type="scientific">Ananas comosus</name>
    <name type="common">Pineapple</name>
    <name type="synonym">Ananas ananas</name>
    <dbReference type="NCBI Taxonomy" id="4615"/>
    <lineage>
        <taxon>Eukaryota</taxon>
        <taxon>Viridiplantae</taxon>
        <taxon>Streptophyta</taxon>
        <taxon>Embryophyta</taxon>
        <taxon>Tracheophyta</taxon>
        <taxon>Spermatophyta</taxon>
        <taxon>Magnoliopsida</taxon>
        <taxon>Liliopsida</taxon>
        <taxon>Poales</taxon>
        <taxon>Bromeliaceae</taxon>
        <taxon>Bromelioideae</taxon>
        <taxon>Ananas</taxon>
    </lineage>
</organism>
<keyword evidence="2" id="KW-0813">Transport</keyword>
<dbReference type="SMART" id="SM00516">
    <property type="entry name" value="SEC14"/>
    <property type="match status" value="1"/>
</dbReference>
<evidence type="ECO:0000256" key="3">
    <source>
        <dbReference type="ARBA" id="ARBA00023136"/>
    </source>
</evidence>
<dbReference type="GO" id="GO:0016020">
    <property type="term" value="C:membrane"/>
    <property type="evidence" value="ECO:0007669"/>
    <property type="project" value="UniProtKB-SubCell"/>
</dbReference>
<keyword evidence="3" id="KW-0472">Membrane</keyword>
<dbReference type="InterPro" id="IPR011074">
    <property type="entry name" value="CRAL/TRIO_N_dom"/>
</dbReference>
<dbReference type="InterPro" id="IPR001251">
    <property type="entry name" value="CRAL-TRIO_dom"/>
</dbReference>
<dbReference type="InterPro" id="IPR036865">
    <property type="entry name" value="CRAL-TRIO_dom_sf"/>
</dbReference>
<comment type="subcellular location">
    <subcellularLocation>
        <location evidence="1">Membrane</location>
    </subcellularLocation>
</comment>
<dbReference type="SUPFAM" id="SSF52087">
    <property type="entry name" value="CRAL/TRIO domain"/>
    <property type="match status" value="1"/>
</dbReference>
<dbReference type="InterPro" id="IPR036273">
    <property type="entry name" value="CRAL/TRIO_N_dom_sf"/>
</dbReference>
<dbReference type="SMART" id="SM01100">
    <property type="entry name" value="CRAL_TRIO_N"/>
    <property type="match status" value="1"/>
</dbReference>
<dbReference type="Gene3D" id="3.40.525.10">
    <property type="entry name" value="CRAL-TRIO lipid binding domain"/>
    <property type="match status" value="1"/>
</dbReference>
<dbReference type="PROSITE" id="PS50191">
    <property type="entry name" value="CRAL_TRIO"/>
    <property type="match status" value="1"/>
</dbReference>
<dbReference type="EMBL" id="LSRQ01005555">
    <property type="protein sequence ID" value="OAY67390.1"/>
    <property type="molecule type" value="Genomic_DNA"/>
</dbReference>
<proteinExistence type="predicted"/>
<reference evidence="6 7" key="1">
    <citation type="journal article" date="2016" name="DNA Res.">
        <title>The draft genome of MD-2 pineapple using hybrid error correction of long reads.</title>
        <authorList>
            <person name="Redwan R.M."/>
            <person name="Saidin A."/>
            <person name="Kumar S.V."/>
        </authorList>
    </citation>
    <scope>NUCLEOTIDE SEQUENCE [LARGE SCALE GENOMIC DNA]</scope>
    <source>
        <strain evidence="7">cv. MD2</strain>
        <tissue evidence="6">Leaf</tissue>
    </source>
</reference>
<protein>
    <submittedName>
        <fullName evidence="6">Patellin-4</fullName>
    </submittedName>
</protein>
<dbReference type="PANTHER" id="PTHR45932">
    <property type="entry name" value="PATELLIN-1"/>
    <property type="match status" value="1"/>
</dbReference>
<feature type="domain" description="CRAL-TRIO" evidence="5">
    <location>
        <begin position="142"/>
        <end position="317"/>
    </location>
</feature>
<dbReference type="InterPro" id="IPR044834">
    <property type="entry name" value="PATL"/>
</dbReference>
<dbReference type="Proteomes" id="UP000092600">
    <property type="component" value="Unassembled WGS sequence"/>
</dbReference>
<gene>
    <name evidence="6" type="ORF">ACMD2_00359</name>
</gene>
<evidence type="ECO:0000256" key="1">
    <source>
        <dbReference type="ARBA" id="ARBA00004370"/>
    </source>
</evidence>
<accession>A0A199URZ0</accession>